<dbReference type="Proteomes" id="UP000009072">
    <property type="component" value="Chromosome"/>
</dbReference>
<dbReference type="AlphaFoldDB" id="Q6KI57"/>
<gene>
    <name evidence="2" type="ordered locus">MMOB2330</name>
</gene>
<dbReference type="KEGG" id="mmo:MMOB2330"/>
<keyword evidence="1" id="KW-1133">Transmembrane helix</keyword>
<keyword evidence="1" id="KW-0812">Transmembrane</keyword>
<feature type="transmembrane region" description="Helical" evidence="1">
    <location>
        <begin position="91"/>
        <end position="110"/>
    </location>
</feature>
<accession>Q6KI57</accession>
<organism evidence="2 3">
    <name type="scientific">Mycoplasma mobile (strain ATCC 43663 / 163K / NCTC 11711)</name>
    <name type="common">Mesomycoplasma mobile</name>
    <dbReference type="NCBI Taxonomy" id="267748"/>
    <lineage>
        <taxon>Bacteria</taxon>
        <taxon>Bacillati</taxon>
        <taxon>Mycoplasmatota</taxon>
        <taxon>Mycoplasmoidales</taxon>
        <taxon>Metamycoplasmataceae</taxon>
        <taxon>Mesomycoplasma</taxon>
    </lineage>
</organism>
<proteinExistence type="predicted"/>
<dbReference type="HOGENOM" id="CLU_2155568_0_0_14"/>
<name>Q6KI57_MYCM1</name>
<sequence length="111" mass="13206">MKQIIAPREKGSSFKKYLRFFWIVFFHYFCFFAYVSIFRFYSIYSIFVLNTFVGVTNPFWYLIYYFVFIGPGTNASMNLMYLGTGSLASRAFMWLNTSLLIVSMPFLMFIV</sequence>
<protein>
    <submittedName>
        <fullName evidence="2">Uncharacterized protein</fullName>
    </submittedName>
</protein>
<feature type="transmembrane region" description="Helical" evidence="1">
    <location>
        <begin position="59"/>
        <end position="79"/>
    </location>
</feature>
<evidence type="ECO:0000313" key="2">
    <source>
        <dbReference type="EMBL" id="AAT27719.1"/>
    </source>
</evidence>
<reference evidence="2 3" key="1">
    <citation type="journal article" date="2004" name="Genome Res.">
        <title>The complete genome and proteome of Mycoplasma mobile.</title>
        <authorList>
            <person name="Jaffe J.D."/>
            <person name="Stange-Thomann N."/>
            <person name="Smith C."/>
            <person name="DeCaprio D."/>
            <person name="Fisher S."/>
            <person name="Butler J."/>
            <person name="Calvo S."/>
            <person name="Elkins T."/>
            <person name="FitzGerald M.G."/>
            <person name="Hafez N."/>
            <person name="Kodira C.D."/>
            <person name="Major J."/>
            <person name="Wang S."/>
            <person name="Wilkinson J."/>
            <person name="Nicol R."/>
            <person name="Nusbaum C."/>
            <person name="Birren B."/>
            <person name="Berg H.C."/>
            <person name="Church G.M."/>
        </authorList>
    </citation>
    <scope>NUCLEOTIDE SEQUENCE [LARGE SCALE GENOMIC DNA]</scope>
    <source>
        <strain evidence="3">ATCC 43663 / 163K / NCTC 11711</strain>
    </source>
</reference>
<feature type="transmembrane region" description="Helical" evidence="1">
    <location>
        <begin position="20"/>
        <end position="47"/>
    </location>
</feature>
<evidence type="ECO:0000256" key="1">
    <source>
        <dbReference type="SAM" id="Phobius"/>
    </source>
</evidence>
<keyword evidence="1" id="KW-0472">Membrane</keyword>
<keyword evidence="3" id="KW-1185">Reference proteome</keyword>
<evidence type="ECO:0000313" key="3">
    <source>
        <dbReference type="Proteomes" id="UP000009072"/>
    </source>
</evidence>
<dbReference type="STRING" id="267748.MMOB2330"/>
<dbReference type="EMBL" id="AE017308">
    <property type="protein sequence ID" value="AAT27719.1"/>
    <property type="molecule type" value="Genomic_DNA"/>
</dbReference>
<dbReference type="RefSeq" id="WP_011264753.1">
    <property type="nucleotide sequence ID" value="NC_006908.1"/>
</dbReference>